<reference evidence="9 10" key="1">
    <citation type="submission" date="2016-03" db="EMBL/GenBank/DDBJ databases">
        <title>Choanephora cucurbitarum.</title>
        <authorList>
            <person name="Min B."/>
            <person name="Park H."/>
            <person name="Park J.-H."/>
            <person name="Shin H.-D."/>
            <person name="Choi I.-G."/>
        </authorList>
    </citation>
    <scope>NUCLEOTIDE SEQUENCE [LARGE SCALE GENOMIC DNA]</scope>
    <source>
        <strain evidence="9 10">KUS-F28377</strain>
    </source>
</reference>
<organism evidence="9 10">
    <name type="scientific">Choanephora cucurbitarum</name>
    <dbReference type="NCBI Taxonomy" id="101091"/>
    <lineage>
        <taxon>Eukaryota</taxon>
        <taxon>Fungi</taxon>
        <taxon>Fungi incertae sedis</taxon>
        <taxon>Mucoromycota</taxon>
        <taxon>Mucoromycotina</taxon>
        <taxon>Mucoromycetes</taxon>
        <taxon>Mucorales</taxon>
        <taxon>Mucorineae</taxon>
        <taxon>Choanephoraceae</taxon>
        <taxon>Choanephoroideae</taxon>
        <taxon>Choanephora</taxon>
    </lineage>
</organism>
<evidence type="ECO:0000313" key="9">
    <source>
        <dbReference type="EMBL" id="OBZ88825.1"/>
    </source>
</evidence>
<evidence type="ECO:0000313" key="10">
    <source>
        <dbReference type="Proteomes" id="UP000093000"/>
    </source>
</evidence>
<dbReference type="PROSITE" id="PS00973">
    <property type="entry name" value="USP_2"/>
    <property type="match status" value="1"/>
</dbReference>
<evidence type="ECO:0000256" key="2">
    <source>
        <dbReference type="ARBA" id="ARBA00022670"/>
    </source>
</evidence>
<dbReference type="SUPFAM" id="SSF54001">
    <property type="entry name" value="Cysteine proteinases"/>
    <property type="match status" value="1"/>
</dbReference>
<dbReference type="GO" id="GO:0061136">
    <property type="term" value="P:regulation of proteasomal protein catabolic process"/>
    <property type="evidence" value="ECO:0007669"/>
    <property type="project" value="TreeGrafter"/>
</dbReference>
<dbReference type="Proteomes" id="UP000093000">
    <property type="component" value="Unassembled WGS sequence"/>
</dbReference>
<keyword evidence="5 6" id="KW-0788">Thiol protease</keyword>
<dbReference type="InterPro" id="IPR038765">
    <property type="entry name" value="Papain-like_cys_pep_sf"/>
</dbReference>
<evidence type="ECO:0000256" key="4">
    <source>
        <dbReference type="ARBA" id="ARBA00022801"/>
    </source>
</evidence>
<comment type="catalytic activity">
    <reaction evidence="1 6">
        <text>Thiol-dependent hydrolysis of ester, thioester, amide, peptide and isopeptide bonds formed by the C-terminal Gly of ubiquitin (a 76-residue protein attached to proteins as an intracellular targeting signal).</text>
        <dbReference type="EC" id="3.4.19.12"/>
    </reaction>
</comment>
<evidence type="ECO:0000256" key="5">
    <source>
        <dbReference type="ARBA" id="ARBA00022807"/>
    </source>
</evidence>
<dbReference type="Pfam" id="PF00443">
    <property type="entry name" value="UCH"/>
    <property type="match status" value="1"/>
</dbReference>
<dbReference type="PANTHER" id="PTHR43982">
    <property type="entry name" value="UBIQUITIN CARBOXYL-TERMINAL HYDROLASE"/>
    <property type="match status" value="1"/>
</dbReference>
<dbReference type="Gene3D" id="3.90.70.10">
    <property type="entry name" value="Cysteine proteinases"/>
    <property type="match status" value="2"/>
</dbReference>
<dbReference type="STRING" id="101091.A0A1C7NIH1"/>
<evidence type="ECO:0000256" key="7">
    <source>
        <dbReference type="SAM" id="Coils"/>
    </source>
</evidence>
<dbReference type="InterPro" id="IPR018200">
    <property type="entry name" value="USP_CS"/>
</dbReference>
<keyword evidence="3 6" id="KW-0833">Ubl conjugation pathway</keyword>
<keyword evidence="2 6" id="KW-0645">Protease</keyword>
<dbReference type="EC" id="3.4.19.12" evidence="6"/>
<accession>A0A1C7NIH1</accession>
<dbReference type="GO" id="GO:0004843">
    <property type="term" value="F:cysteine-type deubiquitinase activity"/>
    <property type="evidence" value="ECO:0007669"/>
    <property type="project" value="UniProtKB-UniRule"/>
</dbReference>
<dbReference type="PROSITE" id="PS50235">
    <property type="entry name" value="USP_3"/>
    <property type="match status" value="1"/>
</dbReference>
<dbReference type="AlphaFoldDB" id="A0A1C7NIH1"/>
<evidence type="ECO:0000256" key="6">
    <source>
        <dbReference type="RuleBase" id="RU366025"/>
    </source>
</evidence>
<evidence type="ECO:0000256" key="1">
    <source>
        <dbReference type="ARBA" id="ARBA00000707"/>
    </source>
</evidence>
<dbReference type="EMBL" id="LUGH01000129">
    <property type="protein sequence ID" value="OBZ88825.1"/>
    <property type="molecule type" value="Genomic_DNA"/>
</dbReference>
<dbReference type="OrthoDB" id="2420415at2759"/>
<evidence type="ECO:0000256" key="3">
    <source>
        <dbReference type="ARBA" id="ARBA00022786"/>
    </source>
</evidence>
<dbReference type="GO" id="GO:0016579">
    <property type="term" value="P:protein deubiquitination"/>
    <property type="evidence" value="ECO:0007669"/>
    <property type="project" value="InterPro"/>
</dbReference>
<proteinExistence type="inferred from homology"/>
<feature type="domain" description="USP" evidence="8">
    <location>
        <begin position="39"/>
        <end position="540"/>
    </location>
</feature>
<dbReference type="PANTHER" id="PTHR43982:SF6">
    <property type="entry name" value="UBIQUITIN CARBOXYL-TERMINAL HYDROLASE 2-RELATED"/>
    <property type="match status" value="1"/>
</dbReference>
<comment type="similarity">
    <text evidence="6">Belongs to the peptidase C19 family.</text>
</comment>
<gene>
    <name evidence="9" type="primary">UBP2_0</name>
    <name evidence="9" type="ORF">A0J61_03125</name>
</gene>
<dbReference type="FunCoup" id="A0A1C7NIH1">
    <property type="interactions" value="39"/>
</dbReference>
<comment type="caution">
    <text evidence="9">The sequence shown here is derived from an EMBL/GenBank/DDBJ whole genome shotgun (WGS) entry which is preliminary data.</text>
</comment>
<feature type="coiled-coil region" evidence="7">
    <location>
        <begin position="443"/>
        <end position="470"/>
    </location>
</feature>
<dbReference type="GO" id="GO:0070628">
    <property type="term" value="F:proteasome binding"/>
    <property type="evidence" value="ECO:0007669"/>
    <property type="project" value="TreeGrafter"/>
</dbReference>
<sequence length="553" mass="64692">MQHNKEFFHFGLNISHAPKKEISNNKKLASKTRKNKRPVGLSNIGNTCYFNSLVQYYYTIVSFRETMVHYKNCVEDENNTGSIKVDQSKIPRAKRFVALLKDLFCNIRHCKKSAISPEYNLACMALLNEEEDGVQEEKITKFTKESPSQLVEQNDINNSSQINVDDDVQNTENIESVDIEMTEAIQGNSDYQYAFNEAAVNDKDILLVDSPSYKSIGSEQRTKHLLLDAKKHKQKEELNVNSMMFGRQQDLTECMGNIMYLVEAALKTKDGKQVDDVVRQTFYGKTCQILSYYDDTTLQKIKKEQEEDFAYIIVNTKEGSNLYEVMDNYFFANQVNFQGGHDATREVIVKSFPPILQIHIQRVQFNRELVHAYKSNAHVQFDKVIYLDRYTEELKDKRAQLATWRAELDKITQRVKKAEKFLVKRSKEEMKQIGHNLKLVALFKEYRRLIKRDNRKIKKLEKKIQTQYKDHTKVAYKLHAVFIHQGQANYGHYWVYILDHAKDQWWKYNDSLVTEVDENEIFHSTTGSATNPYFLAYVDANRIEEYVETIPQL</sequence>
<keyword evidence="7" id="KW-0175">Coiled coil</keyword>
<dbReference type="InterPro" id="IPR028889">
    <property type="entry name" value="USP"/>
</dbReference>
<dbReference type="PROSITE" id="PS00972">
    <property type="entry name" value="USP_1"/>
    <property type="match status" value="1"/>
</dbReference>
<dbReference type="InterPro" id="IPR044635">
    <property type="entry name" value="UBP14-like"/>
</dbReference>
<dbReference type="GO" id="GO:0043161">
    <property type="term" value="P:proteasome-mediated ubiquitin-dependent protein catabolic process"/>
    <property type="evidence" value="ECO:0007669"/>
    <property type="project" value="InterPro"/>
</dbReference>
<keyword evidence="10" id="KW-1185">Reference proteome</keyword>
<evidence type="ECO:0000259" key="8">
    <source>
        <dbReference type="PROSITE" id="PS50235"/>
    </source>
</evidence>
<protein>
    <recommendedName>
        <fullName evidence="6">Ubiquitin carboxyl-terminal hydrolase</fullName>
        <ecNumber evidence="6">3.4.19.12</ecNumber>
    </recommendedName>
</protein>
<dbReference type="InParanoid" id="A0A1C7NIH1"/>
<name>A0A1C7NIH1_9FUNG</name>
<keyword evidence="4 6" id="KW-0378">Hydrolase</keyword>
<feature type="coiled-coil region" evidence="7">
    <location>
        <begin position="387"/>
        <end position="414"/>
    </location>
</feature>
<dbReference type="InterPro" id="IPR001394">
    <property type="entry name" value="Peptidase_C19_UCH"/>
</dbReference>